<accession>A0A8H9M0U8</accession>
<proteinExistence type="predicted"/>
<reference evidence="1" key="1">
    <citation type="journal article" date="2014" name="Int. J. Syst. Evol. Microbiol.">
        <title>Complete genome sequence of Corynebacterium casei LMG S-19264T (=DSM 44701T), isolated from a smear-ripened cheese.</title>
        <authorList>
            <consortium name="US DOE Joint Genome Institute (JGI-PGF)"/>
            <person name="Walter F."/>
            <person name="Albersmeier A."/>
            <person name="Kalinowski J."/>
            <person name="Ruckert C."/>
        </authorList>
    </citation>
    <scope>NUCLEOTIDE SEQUENCE</scope>
    <source>
        <strain evidence="1">KCTC 32337</strain>
    </source>
</reference>
<protein>
    <submittedName>
        <fullName evidence="1">Uncharacterized protein</fullName>
    </submittedName>
</protein>
<dbReference type="Proteomes" id="UP000622604">
    <property type="component" value="Unassembled WGS sequence"/>
</dbReference>
<evidence type="ECO:0000313" key="1">
    <source>
        <dbReference type="EMBL" id="GGZ62365.1"/>
    </source>
</evidence>
<comment type="caution">
    <text evidence="1">The sequence shown here is derived from an EMBL/GenBank/DDBJ whole genome shotgun (WGS) entry which is preliminary data.</text>
</comment>
<dbReference type="EMBL" id="BMZC01000005">
    <property type="protein sequence ID" value="GGZ62365.1"/>
    <property type="molecule type" value="Genomic_DNA"/>
</dbReference>
<gene>
    <name evidence="1" type="ORF">GCM10011274_20410</name>
</gene>
<evidence type="ECO:0000313" key="2">
    <source>
        <dbReference type="Proteomes" id="UP000622604"/>
    </source>
</evidence>
<dbReference type="AlphaFoldDB" id="A0A8H9M0U8"/>
<organism evidence="1 2">
    <name type="scientific">Paraglaciecola chathamensis</name>
    <dbReference type="NCBI Taxonomy" id="368405"/>
    <lineage>
        <taxon>Bacteria</taxon>
        <taxon>Pseudomonadati</taxon>
        <taxon>Pseudomonadota</taxon>
        <taxon>Gammaproteobacteria</taxon>
        <taxon>Alteromonadales</taxon>
        <taxon>Alteromonadaceae</taxon>
        <taxon>Paraglaciecola</taxon>
    </lineage>
</organism>
<reference evidence="1" key="2">
    <citation type="submission" date="2020-09" db="EMBL/GenBank/DDBJ databases">
        <authorList>
            <person name="Sun Q."/>
            <person name="Kim S."/>
        </authorList>
    </citation>
    <scope>NUCLEOTIDE SEQUENCE</scope>
    <source>
        <strain evidence="1">KCTC 32337</strain>
    </source>
</reference>
<sequence length="79" mass="9057">MQKSAEKDPEKRNSGVVGVSSMNFCKVNMSKRQSQLLSLNKPVKNNEYWLILSFKALRFLSTSTYRPRARLFQLTGTSI</sequence>
<name>A0A8H9M0U8_9ALTE</name>